<organism evidence="2">
    <name type="scientific">marine sediment metagenome</name>
    <dbReference type="NCBI Taxonomy" id="412755"/>
    <lineage>
        <taxon>unclassified sequences</taxon>
        <taxon>metagenomes</taxon>
        <taxon>ecological metagenomes</taxon>
    </lineage>
</organism>
<dbReference type="InterPro" id="IPR036412">
    <property type="entry name" value="HAD-like_sf"/>
</dbReference>
<dbReference type="SUPFAM" id="SSF53697">
    <property type="entry name" value="SIS domain"/>
    <property type="match status" value="1"/>
</dbReference>
<dbReference type="PROSITE" id="PS51464">
    <property type="entry name" value="SIS"/>
    <property type="match status" value="1"/>
</dbReference>
<sequence length="593" mass="64744">VELLEHALRQASSLPLVAVGSGGSLTAAHFAAYVHTEYTGQLALAATPLDIATSAMAMRPLGALILTASGKNPDIIGAFRNMVSREPRSLTIVTTSGQSPLARAASKYDFVNFVGLEIPSGKDGFLATNSLIATCLLLMRGYSAACNREDGIPLRFQNLLPGRDPDRFAEEIQKRCAPLWDHQSLVVLHGASTKAAAVDLESKFVEAALGDVQVADFRNFAHGRHHWLAKRGTESAVLAILCEDDREIGEKTLALLPRQIPIARVTLKQRGVHACLAALTYGLYVVGAAGQARGIDPGRPGVPAFGRRIYHLRGIATRPVPVRLPVTEIAAIERKSGLAVATLEAEGQLDFWREAYSEFVQRVRRASFRGIVVDYDGTLCDEVDRYRGLSPAIGRELNRLLREGTMVGVATGRGKSVRKALRERVAKSYWRRLVIGYYNGAEVSRLSNDDVPARSQSVVAELEPVVHSLQSDTFLAKIAQLEIRRHQIKVEPVASFSIDDIWDYLQQLLYATKASGARAVRSMHSIDIIPENVSKWAVVEHIVDTLRGRQRPNVLCIGDLGRWPGNDFTLLGGRFGLSVAQVSPDPSTCWNLA</sequence>
<dbReference type="SUPFAM" id="SSF56784">
    <property type="entry name" value="HAD-like"/>
    <property type="match status" value="1"/>
</dbReference>
<dbReference type="GO" id="GO:1901135">
    <property type="term" value="P:carbohydrate derivative metabolic process"/>
    <property type="evidence" value="ECO:0007669"/>
    <property type="project" value="InterPro"/>
</dbReference>
<dbReference type="Gene3D" id="3.40.50.10490">
    <property type="entry name" value="Glucose-6-phosphate isomerase like protein, domain 1"/>
    <property type="match status" value="1"/>
</dbReference>
<dbReference type="InterPro" id="IPR001347">
    <property type="entry name" value="SIS_dom"/>
</dbReference>
<dbReference type="EMBL" id="LAZR01031146">
    <property type="protein sequence ID" value="KKL54587.1"/>
    <property type="molecule type" value="Genomic_DNA"/>
</dbReference>
<proteinExistence type="predicted"/>
<accession>A0A0F9FTW7</accession>
<dbReference type="GO" id="GO:0097367">
    <property type="term" value="F:carbohydrate derivative binding"/>
    <property type="evidence" value="ECO:0007669"/>
    <property type="project" value="InterPro"/>
</dbReference>
<name>A0A0F9FTW7_9ZZZZ</name>
<evidence type="ECO:0000313" key="2">
    <source>
        <dbReference type="EMBL" id="KKL54587.1"/>
    </source>
</evidence>
<feature type="non-terminal residue" evidence="2">
    <location>
        <position position="593"/>
    </location>
</feature>
<dbReference type="InterPro" id="IPR023214">
    <property type="entry name" value="HAD_sf"/>
</dbReference>
<dbReference type="Gene3D" id="3.90.1070.10">
    <property type="match status" value="1"/>
</dbReference>
<evidence type="ECO:0000259" key="1">
    <source>
        <dbReference type="PROSITE" id="PS51464"/>
    </source>
</evidence>
<comment type="caution">
    <text evidence="2">The sequence shown here is derived from an EMBL/GenBank/DDBJ whole genome shotgun (WGS) entry which is preliminary data.</text>
</comment>
<feature type="non-terminal residue" evidence="2">
    <location>
        <position position="1"/>
    </location>
</feature>
<dbReference type="Gene3D" id="3.40.50.1000">
    <property type="entry name" value="HAD superfamily/HAD-like"/>
    <property type="match status" value="1"/>
</dbReference>
<reference evidence="2" key="1">
    <citation type="journal article" date="2015" name="Nature">
        <title>Complex archaea that bridge the gap between prokaryotes and eukaryotes.</title>
        <authorList>
            <person name="Spang A."/>
            <person name="Saw J.H."/>
            <person name="Jorgensen S.L."/>
            <person name="Zaremba-Niedzwiedzka K."/>
            <person name="Martijn J."/>
            <person name="Lind A.E."/>
            <person name="van Eijk R."/>
            <person name="Schleper C."/>
            <person name="Guy L."/>
            <person name="Ettema T.J."/>
        </authorList>
    </citation>
    <scope>NUCLEOTIDE SEQUENCE</scope>
</reference>
<feature type="domain" description="SIS" evidence="1">
    <location>
        <begin position="4"/>
        <end position="142"/>
    </location>
</feature>
<dbReference type="AlphaFoldDB" id="A0A0F9FTW7"/>
<protein>
    <recommendedName>
        <fullName evidence="1">SIS domain-containing protein</fullName>
    </recommendedName>
</protein>
<dbReference type="InterPro" id="IPR046348">
    <property type="entry name" value="SIS_dom_sf"/>
</dbReference>
<gene>
    <name evidence="2" type="ORF">LCGC14_2263920</name>
</gene>